<keyword evidence="2" id="KW-1185">Reference proteome</keyword>
<evidence type="ECO:0000313" key="2">
    <source>
        <dbReference type="Proteomes" id="UP000475117"/>
    </source>
</evidence>
<dbReference type="EMBL" id="CP066776">
    <property type="protein sequence ID" value="QQL44087.1"/>
    <property type="molecule type" value="Genomic_DNA"/>
</dbReference>
<evidence type="ECO:0000313" key="1">
    <source>
        <dbReference type="EMBL" id="QQL44087.1"/>
    </source>
</evidence>
<dbReference type="RefSeq" id="WP_164362611.1">
    <property type="nucleotide sequence ID" value="NZ_CP066776.1"/>
</dbReference>
<reference evidence="1 2" key="1">
    <citation type="submission" date="2020-12" db="EMBL/GenBank/DDBJ databases">
        <title>Sulforoseuscoccus oceanibium gen. nov., sp. nov., a representative of the phylum Verrucomicrobia with special cytoplasmic membrane, and proposal of Sulforoseuscoccusaceae fam. nov.</title>
        <authorList>
            <person name="Xi F."/>
        </authorList>
    </citation>
    <scope>NUCLEOTIDE SEQUENCE [LARGE SCALE GENOMIC DNA]</scope>
    <source>
        <strain evidence="1 2">T37</strain>
    </source>
</reference>
<name>A0A6B3L2F6_9BACT</name>
<proteinExistence type="predicted"/>
<dbReference type="KEGG" id="soa:G3M56_009290"/>
<protein>
    <submittedName>
        <fullName evidence="1">Uncharacterized protein</fullName>
    </submittedName>
</protein>
<dbReference type="AlphaFoldDB" id="A0A6B3L2F6"/>
<organism evidence="1 2">
    <name type="scientific">Sulfuriroseicoccus oceanibius</name>
    <dbReference type="NCBI Taxonomy" id="2707525"/>
    <lineage>
        <taxon>Bacteria</taxon>
        <taxon>Pseudomonadati</taxon>
        <taxon>Verrucomicrobiota</taxon>
        <taxon>Verrucomicrobiia</taxon>
        <taxon>Verrucomicrobiales</taxon>
        <taxon>Verrucomicrobiaceae</taxon>
        <taxon>Sulfuriroseicoccus</taxon>
    </lineage>
</organism>
<sequence>MERDTIIRKPNGGGVAILHMREMNSPSWAHIRQDYWIPANDLSILGFDDRIEGRFFTDRYITSADGRYLLIEEMEFDGTQESVDSHSSRIIIIDTQTASEAVVGRIDDGFCFPKRIDGDTIFYSKRRRAENGVYHEFERDIESLTWTKQG</sequence>
<dbReference type="Proteomes" id="UP000475117">
    <property type="component" value="Chromosome"/>
</dbReference>
<gene>
    <name evidence="1" type="ORF">G3M56_009290</name>
</gene>
<accession>A0A6B3L2F6</accession>